<organism evidence="1 2">
    <name type="scientific">Collinsella tanakaei YIT 12063</name>
    <dbReference type="NCBI Taxonomy" id="742742"/>
    <lineage>
        <taxon>Bacteria</taxon>
        <taxon>Bacillati</taxon>
        <taxon>Actinomycetota</taxon>
        <taxon>Coriobacteriia</taxon>
        <taxon>Coriobacteriales</taxon>
        <taxon>Coriobacteriaceae</taxon>
        <taxon>Collinsella</taxon>
    </lineage>
</organism>
<reference evidence="1 2" key="1">
    <citation type="submission" date="2011-06" db="EMBL/GenBank/DDBJ databases">
        <title>The Genome Sequence of Collinsella tanakaei YIT 12063.</title>
        <authorList>
            <consortium name="The Broad Institute Genome Sequencing Platform"/>
            <person name="Earl A."/>
            <person name="Ward D."/>
            <person name="Feldgarden M."/>
            <person name="Gevers D."/>
            <person name="Morotomi M."/>
            <person name="Young S.K."/>
            <person name="Zeng Q."/>
            <person name="Gargeya S."/>
            <person name="Fitzgerald M."/>
            <person name="Haas B."/>
            <person name="Abouelleil A."/>
            <person name="Alvarado L."/>
            <person name="Arachchi H.M."/>
            <person name="Berlin A."/>
            <person name="Brown A."/>
            <person name="Chapman S.B."/>
            <person name="Chen Z."/>
            <person name="Dunbar C."/>
            <person name="Freedman E."/>
            <person name="Gearin G."/>
            <person name="Gellesch M."/>
            <person name="Goldberg J."/>
            <person name="Griggs A."/>
            <person name="Gujja S."/>
            <person name="Heiman D."/>
            <person name="Howarth C."/>
            <person name="Larson L."/>
            <person name="Lui A."/>
            <person name="MacDonald P.J.P."/>
            <person name="Mehta T."/>
            <person name="Montmayeur A."/>
            <person name="Murphy C."/>
            <person name="Neiman D."/>
            <person name="Pearson M."/>
            <person name="Priest M."/>
            <person name="Roberts A."/>
            <person name="Saif S."/>
            <person name="Shea T."/>
            <person name="Shenoy N."/>
            <person name="Sisk P."/>
            <person name="Stolte C."/>
            <person name="Sykes S."/>
            <person name="Wortman J."/>
            <person name="Nusbaum C."/>
            <person name="Birren B."/>
        </authorList>
    </citation>
    <scope>NUCLEOTIDE SEQUENCE [LARGE SCALE GENOMIC DNA]</scope>
    <source>
        <strain evidence="1 2">YIT 12063</strain>
    </source>
</reference>
<gene>
    <name evidence="1" type="ORF">HMPREF9452_00944</name>
</gene>
<dbReference type="HOGENOM" id="CLU_1254162_0_0_11"/>
<dbReference type="AlphaFoldDB" id="G1WHY1"/>
<evidence type="ECO:0000313" key="2">
    <source>
        <dbReference type="Proteomes" id="UP000004830"/>
    </source>
</evidence>
<dbReference type="Proteomes" id="UP000004830">
    <property type="component" value="Unassembled WGS sequence"/>
</dbReference>
<sequence>MVMLVASRIGSCAYQALTISKLDERPSDDHSYTDPYRSEDAAICRALVEDRLSGITTPDSPQYADAAQHITSWMEKRVYDDFARTPEELGIDVRPLAELALGALSIDISTVSAFPHSDEPHASAYTSAQALSIYEMYFDLQDNARRCLRDNGLSAHTNDGALNDEQKTQLRSYFDKAFSSSKTKSSFVTFELTMEDGNWVLEEREFSDGFRHLLLLPGPL</sequence>
<dbReference type="PATRIC" id="fig|742742.3.peg.909"/>
<keyword evidence="2" id="KW-1185">Reference proteome</keyword>
<accession>G1WHY1</accession>
<evidence type="ECO:0000313" key="1">
    <source>
        <dbReference type="EMBL" id="EGX71556.1"/>
    </source>
</evidence>
<comment type="caution">
    <text evidence="1">The sequence shown here is derived from an EMBL/GenBank/DDBJ whole genome shotgun (WGS) entry which is preliminary data.</text>
</comment>
<dbReference type="STRING" id="742742.HMPREF9452_00944"/>
<dbReference type="RefSeq" id="WP_009140979.1">
    <property type="nucleotide sequence ID" value="NZ_JH126468.1"/>
</dbReference>
<protein>
    <submittedName>
        <fullName evidence="1">Uncharacterized protein</fullName>
    </submittedName>
</protein>
<proteinExistence type="predicted"/>
<dbReference type="OrthoDB" id="9941415at2"/>
<dbReference type="EMBL" id="ADLS01000011">
    <property type="protein sequence ID" value="EGX71556.1"/>
    <property type="molecule type" value="Genomic_DNA"/>
</dbReference>
<dbReference type="GeneID" id="62758681"/>
<name>G1WHY1_9ACTN</name>